<dbReference type="HOGENOM" id="CLU_3049586_0_0_10"/>
<name>D5BF91_ZUNPS</name>
<organism evidence="1 2">
    <name type="scientific">Zunongwangia profunda (strain DSM 18752 / CCTCC AB 206139 / SM-A87)</name>
    <name type="common">Wangia profunda</name>
    <dbReference type="NCBI Taxonomy" id="655815"/>
    <lineage>
        <taxon>Bacteria</taxon>
        <taxon>Pseudomonadati</taxon>
        <taxon>Bacteroidota</taxon>
        <taxon>Flavobacteriia</taxon>
        <taxon>Flavobacteriales</taxon>
        <taxon>Flavobacteriaceae</taxon>
        <taxon>Zunongwangia</taxon>
    </lineage>
</organism>
<dbReference type="AlphaFoldDB" id="D5BF91"/>
<dbReference type="STRING" id="655815.ZPR_2667"/>
<reference evidence="1 2" key="1">
    <citation type="journal article" date="2010" name="BMC Genomics">
        <title>The complete genome of Zunongwangia profunda SM-A87 reveals its adaptation to the deep-sea environment and ecological role in sedimentary organic nitrogen degradation.</title>
        <authorList>
            <person name="Qin Q.L."/>
            <person name="Zhang X.Y."/>
            <person name="Wang X.M."/>
            <person name="Liu G.M."/>
            <person name="Chen X.L."/>
            <person name="Xie B.B."/>
            <person name="Dang H.Y."/>
            <person name="Zhou B.C."/>
            <person name="Yu J."/>
            <person name="Zhang Y.Z."/>
        </authorList>
    </citation>
    <scope>NUCLEOTIDE SEQUENCE [LARGE SCALE GENOMIC DNA]</scope>
    <source>
        <strain evidence="2">DSM 18752 / CCTCC AB 206139 / SM-A87</strain>
    </source>
</reference>
<dbReference type="KEGG" id="zpr:ZPR_2667"/>
<dbReference type="EMBL" id="CP001650">
    <property type="protein sequence ID" value="ADF52989.1"/>
    <property type="molecule type" value="Genomic_DNA"/>
</dbReference>
<sequence>MFKDLYSQKSKNHPEYNFGGMSSLYFLGQFFGMTDLDCDEIKKEVEQELKAEEL</sequence>
<evidence type="ECO:0000313" key="1">
    <source>
        <dbReference type="EMBL" id="ADF52989.1"/>
    </source>
</evidence>
<proteinExistence type="predicted"/>
<accession>D5BF91</accession>
<dbReference type="Proteomes" id="UP000001654">
    <property type="component" value="Chromosome"/>
</dbReference>
<protein>
    <submittedName>
        <fullName evidence="1">Uncharacterized protein</fullName>
    </submittedName>
</protein>
<gene>
    <name evidence="1" type="ordered locus">ZPR_2667</name>
</gene>
<keyword evidence="2" id="KW-1185">Reference proteome</keyword>
<evidence type="ECO:0000313" key="2">
    <source>
        <dbReference type="Proteomes" id="UP000001654"/>
    </source>
</evidence>